<protein>
    <submittedName>
        <fullName evidence="1">Uncharacterized protein</fullName>
    </submittedName>
</protein>
<keyword evidence="2" id="KW-1185">Reference proteome</keyword>
<dbReference type="EMBL" id="RSCE01000003">
    <property type="protein sequence ID" value="RSH84980.1"/>
    <property type="molecule type" value="Genomic_DNA"/>
</dbReference>
<comment type="caution">
    <text evidence="1">The sequence shown here is derived from an EMBL/GenBank/DDBJ whole genome shotgun (WGS) entry which is preliminary data.</text>
</comment>
<dbReference type="GeneID" id="39591098"/>
<evidence type="ECO:0000313" key="2">
    <source>
        <dbReference type="Proteomes" id="UP000279236"/>
    </source>
</evidence>
<dbReference type="AlphaFoldDB" id="A0A427Y1Q6"/>
<gene>
    <name evidence="1" type="ORF">EHS24_006555</name>
</gene>
<proteinExistence type="predicted"/>
<sequence>MASTTTIPVTLNHTSYPHILDNILQNSPWECFLAWRTSSHEIRDRLDTHLSRHLIVTPRQGNVEALSVTIPSSRRHPAFANWDDGENIDEERAMALKHIREIVKDTKVVDLCEAVPYESFVPVAMALKDVPMVRLRRNPQQHPFTEMKAKTRVVFTELLGQHPVTGVPIPPSASIGLVPHPVEKLVVNIRYDPGHPLLHRGHIALFEPRPPASLQQVVVKISASRQVAASDDQLAYAAFGMGGWLNHLATWIMALPADTAVTIVDIDEFDPQCNGLSEMPMSKAELEEAVREIFIQATWQLHGDLIEEQVGQLVDMTLDFKTADEYRESLGSDEQFDLETTEIAVERPHPIFWDNTDMWQVSDDPTAADWM</sequence>
<reference evidence="1 2" key="1">
    <citation type="submission" date="2018-11" db="EMBL/GenBank/DDBJ databases">
        <title>Genome sequence of Apiotrichum porosum DSM 27194.</title>
        <authorList>
            <person name="Aliyu H."/>
            <person name="Gorte O."/>
            <person name="Ochsenreither K."/>
        </authorList>
    </citation>
    <scope>NUCLEOTIDE SEQUENCE [LARGE SCALE GENOMIC DNA]</scope>
    <source>
        <strain evidence="1 2">DSM 27194</strain>
    </source>
</reference>
<dbReference type="RefSeq" id="XP_028478428.1">
    <property type="nucleotide sequence ID" value="XM_028621976.1"/>
</dbReference>
<organism evidence="1 2">
    <name type="scientific">Apiotrichum porosum</name>
    <dbReference type="NCBI Taxonomy" id="105984"/>
    <lineage>
        <taxon>Eukaryota</taxon>
        <taxon>Fungi</taxon>
        <taxon>Dikarya</taxon>
        <taxon>Basidiomycota</taxon>
        <taxon>Agaricomycotina</taxon>
        <taxon>Tremellomycetes</taxon>
        <taxon>Trichosporonales</taxon>
        <taxon>Trichosporonaceae</taxon>
        <taxon>Apiotrichum</taxon>
    </lineage>
</organism>
<evidence type="ECO:0000313" key="1">
    <source>
        <dbReference type="EMBL" id="RSH84980.1"/>
    </source>
</evidence>
<name>A0A427Y1Q6_9TREE</name>
<accession>A0A427Y1Q6</accession>
<dbReference type="Proteomes" id="UP000279236">
    <property type="component" value="Unassembled WGS sequence"/>
</dbReference>